<organism evidence="1 2">
    <name type="scientific">Fictibacillus aquaticus</name>
    <dbReference type="NCBI Taxonomy" id="2021314"/>
    <lineage>
        <taxon>Bacteria</taxon>
        <taxon>Bacillati</taxon>
        <taxon>Bacillota</taxon>
        <taxon>Bacilli</taxon>
        <taxon>Bacillales</taxon>
        <taxon>Fictibacillaceae</taxon>
        <taxon>Fictibacillus</taxon>
    </lineage>
</organism>
<gene>
    <name evidence="1" type="ORF">CGZ90_08295</name>
</gene>
<protein>
    <submittedName>
        <fullName evidence="1">Uncharacterized protein</fullName>
    </submittedName>
</protein>
<dbReference type="AlphaFoldDB" id="A0A235F958"/>
<keyword evidence="2" id="KW-1185">Reference proteome</keyword>
<evidence type="ECO:0000313" key="1">
    <source>
        <dbReference type="EMBL" id="OYD57891.1"/>
    </source>
</evidence>
<accession>A0A235F958</accession>
<name>A0A235F958_9BACL</name>
<comment type="caution">
    <text evidence="1">The sequence shown here is derived from an EMBL/GenBank/DDBJ whole genome shotgun (WGS) entry which is preliminary data.</text>
</comment>
<reference evidence="1 2" key="1">
    <citation type="submission" date="2017-07" db="EMBL/GenBank/DDBJ databases">
        <title>Fictibacillus sp. nov. GDSW-R2A3 Genome sequencing and assembly.</title>
        <authorList>
            <person name="Mayilraj S."/>
        </authorList>
    </citation>
    <scope>NUCLEOTIDE SEQUENCE [LARGE SCALE GENOMIC DNA]</scope>
    <source>
        <strain evidence="1 2">GDSW-R2A3</strain>
    </source>
</reference>
<evidence type="ECO:0000313" key="2">
    <source>
        <dbReference type="Proteomes" id="UP000215059"/>
    </source>
</evidence>
<dbReference type="OrthoDB" id="2970961at2"/>
<sequence>MNRMEKKAARMKLLRLLDRKEDYSKETEQKIKELGFALAPDEVQKKGNRLTAEEVFYLKHHVPVIGVDETADRLSRPPGMILKAYEEQKVLAPAGRAHEKQLKRSVAHCKV</sequence>
<dbReference type="RefSeq" id="WP_094251924.1">
    <property type="nucleotide sequence ID" value="NZ_JBHLXL010000001.1"/>
</dbReference>
<proteinExistence type="predicted"/>
<dbReference type="Proteomes" id="UP000215059">
    <property type="component" value="Unassembled WGS sequence"/>
</dbReference>
<dbReference type="EMBL" id="NOII01000002">
    <property type="protein sequence ID" value="OYD57891.1"/>
    <property type="molecule type" value="Genomic_DNA"/>
</dbReference>